<dbReference type="InterPro" id="IPR045312">
    <property type="entry name" value="PCBER-like"/>
</dbReference>
<dbReference type="OMA" id="KWTVNNT"/>
<evidence type="ECO:0000313" key="5">
    <source>
        <dbReference type="Proteomes" id="UP000030651"/>
    </source>
</evidence>
<reference evidence="5" key="1">
    <citation type="journal article" date="2015" name="BMC Genomics">
        <title>Genomic and transcriptomic analysis of the endophytic fungus Pestalotiopsis fici reveals its lifestyle and high potential for synthesis of natural products.</title>
        <authorList>
            <person name="Wang X."/>
            <person name="Zhang X."/>
            <person name="Liu L."/>
            <person name="Xiang M."/>
            <person name="Wang W."/>
            <person name="Sun X."/>
            <person name="Che Y."/>
            <person name="Guo L."/>
            <person name="Liu G."/>
            <person name="Guo L."/>
            <person name="Wang C."/>
            <person name="Yin W.B."/>
            <person name="Stadler M."/>
            <person name="Zhang X."/>
            <person name="Liu X."/>
        </authorList>
    </citation>
    <scope>NUCLEOTIDE SEQUENCE [LARGE SCALE GENOMIC DNA]</scope>
    <source>
        <strain evidence="5">W106-1 / CGMCC3.15140</strain>
    </source>
</reference>
<dbReference type="Gene3D" id="3.40.50.720">
    <property type="entry name" value="NAD(P)-binding Rossmann-like Domain"/>
    <property type="match status" value="1"/>
</dbReference>
<dbReference type="Pfam" id="PF05368">
    <property type="entry name" value="NmrA"/>
    <property type="match status" value="1"/>
</dbReference>
<dbReference type="RefSeq" id="XP_007839917.1">
    <property type="nucleotide sequence ID" value="XM_007841726.1"/>
</dbReference>
<gene>
    <name evidence="4" type="ORF">PFICI_13145</name>
</gene>
<evidence type="ECO:0000256" key="2">
    <source>
        <dbReference type="ARBA" id="ARBA00023002"/>
    </source>
</evidence>
<sequence length="311" mass="33020">MSSTFQNIAIVGASGNVGAAAVQELLAQGFTVTALTRASSTATFPAGVRVEKIDDYSSVTALTAALRGQDAVVSAVATTVVPSQIALVDAAVAAGVKRFLPSEFGANTRTLVGNDGVTAALGTKTRVNDYLVQKSSENEDFSWTSVVAGSFFDWSLDMGTYAFNKTTKTATIFDSGNAPLHVSTVPFIAKAVAAVLRHPEETKNRYVTIASGYTSQNKLLQRAEKTTGQTWTVERVATADLKRVGREALERGDFGAAFGPLLQSHLFQDDGGRLVTTENDNDVLGLREEDLDAIFDEWLVAEKGKAWASGL</sequence>
<name>W3WPC2_PESFW</name>
<dbReference type="InterPro" id="IPR008030">
    <property type="entry name" value="NmrA-like"/>
</dbReference>
<dbReference type="GO" id="GO:0016491">
    <property type="term" value="F:oxidoreductase activity"/>
    <property type="evidence" value="ECO:0007669"/>
    <property type="project" value="UniProtKB-KW"/>
</dbReference>
<dbReference type="SUPFAM" id="SSF51735">
    <property type="entry name" value="NAD(P)-binding Rossmann-fold domains"/>
    <property type="match status" value="1"/>
</dbReference>
<dbReference type="InterPro" id="IPR036291">
    <property type="entry name" value="NAD(P)-bd_dom_sf"/>
</dbReference>
<dbReference type="AlphaFoldDB" id="W3WPC2"/>
<dbReference type="EMBL" id="KI912119">
    <property type="protein sequence ID" value="ETS74661.1"/>
    <property type="molecule type" value="Genomic_DNA"/>
</dbReference>
<protein>
    <recommendedName>
        <fullName evidence="3">NmrA-like domain-containing protein</fullName>
    </recommendedName>
</protein>
<organism evidence="4 5">
    <name type="scientific">Pestalotiopsis fici (strain W106-1 / CGMCC3.15140)</name>
    <dbReference type="NCBI Taxonomy" id="1229662"/>
    <lineage>
        <taxon>Eukaryota</taxon>
        <taxon>Fungi</taxon>
        <taxon>Dikarya</taxon>
        <taxon>Ascomycota</taxon>
        <taxon>Pezizomycotina</taxon>
        <taxon>Sordariomycetes</taxon>
        <taxon>Xylariomycetidae</taxon>
        <taxon>Amphisphaeriales</taxon>
        <taxon>Sporocadaceae</taxon>
        <taxon>Pestalotiopsis</taxon>
    </lineage>
</organism>
<keyword evidence="2" id="KW-0560">Oxidoreductase</keyword>
<proteinExistence type="predicted"/>
<dbReference type="HOGENOM" id="CLU_044876_3_3_1"/>
<keyword evidence="1" id="KW-0521">NADP</keyword>
<evidence type="ECO:0000256" key="1">
    <source>
        <dbReference type="ARBA" id="ARBA00022857"/>
    </source>
</evidence>
<feature type="domain" description="NmrA-like" evidence="3">
    <location>
        <begin position="6"/>
        <end position="243"/>
    </location>
</feature>
<accession>W3WPC2</accession>
<dbReference type="PANTHER" id="PTHR47706">
    <property type="entry name" value="NMRA-LIKE FAMILY PROTEIN"/>
    <property type="match status" value="1"/>
</dbReference>
<keyword evidence="5" id="KW-1185">Reference proteome</keyword>
<dbReference type="InParanoid" id="W3WPC2"/>
<evidence type="ECO:0000313" key="4">
    <source>
        <dbReference type="EMBL" id="ETS74661.1"/>
    </source>
</evidence>
<dbReference type="InterPro" id="IPR051609">
    <property type="entry name" value="NmrA/Isoflavone_reductase-like"/>
</dbReference>
<dbReference type="CDD" id="cd05259">
    <property type="entry name" value="PCBER_SDR_a"/>
    <property type="match status" value="1"/>
</dbReference>
<dbReference type="Gene3D" id="3.90.25.10">
    <property type="entry name" value="UDP-galactose 4-epimerase, domain 1"/>
    <property type="match status" value="1"/>
</dbReference>
<dbReference type="eggNOG" id="ENOG502S1FN">
    <property type="taxonomic scope" value="Eukaryota"/>
</dbReference>
<dbReference type="GeneID" id="19278158"/>
<dbReference type="OrthoDB" id="9984533at2759"/>
<evidence type="ECO:0000259" key="3">
    <source>
        <dbReference type="Pfam" id="PF05368"/>
    </source>
</evidence>
<dbReference type="KEGG" id="pfy:PFICI_13145"/>
<dbReference type="PANTHER" id="PTHR47706:SF10">
    <property type="entry name" value="NMRA-LIKE DOMAIN-CONTAINING PROTEIN"/>
    <property type="match status" value="1"/>
</dbReference>
<dbReference type="Proteomes" id="UP000030651">
    <property type="component" value="Unassembled WGS sequence"/>
</dbReference>